<dbReference type="KEGG" id="alam:RT761_02669"/>
<dbReference type="Proteomes" id="UP000594463">
    <property type="component" value="Chromosome"/>
</dbReference>
<dbReference type="InterPro" id="IPR025399">
    <property type="entry name" value="DUF4372"/>
</dbReference>
<sequence length="87" mass="9677">MNKCSSVFGQILQIFNRYEFERMVSETQSEKGSKGFSSWDQFVAMLFCQLGQAHSLREICGGLATCLGKIKHLGVKGAPHRSTLAYS</sequence>
<protein>
    <recommendedName>
        <fullName evidence="1">DUF4372 domain-containing protein</fullName>
    </recommendedName>
</protein>
<gene>
    <name evidence="2" type="ORF">RT761_02669</name>
</gene>
<proteinExistence type="predicted"/>
<accession>A0A7T1F4E8</accession>
<feature type="domain" description="DUF4372" evidence="1">
    <location>
        <begin position="4"/>
        <end position="76"/>
    </location>
</feature>
<dbReference type="RefSeq" id="WP_218111913.1">
    <property type="nucleotide sequence ID" value="NZ_CP065383.1"/>
</dbReference>
<organism evidence="2 3">
    <name type="scientific">Atribacter laminatus</name>
    <dbReference type="NCBI Taxonomy" id="2847778"/>
    <lineage>
        <taxon>Bacteria</taxon>
        <taxon>Pseudomonadati</taxon>
        <taxon>Atribacterota</taxon>
        <taxon>Atribacteria</taxon>
        <taxon>Atribacterales</taxon>
        <taxon>Atribacteraceae</taxon>
        <taxon>Atribacter</taxon>
    </lineage>
</organism>
<reference evidence="2 3" key="1">
    <citation type="journal article" date="2021" name="Nat. Commun.">
        <title>Isolation of a member of the candidate phylum Atribacteria reveals a unique cell membrane structure.</title>
        <authorList>
            <person name="Taiki K."/>
            <person name="Nobu M.K."/>
            <person name="Kusada H."/>
            <person name="Meng X.-Y."/>
            <person name="Hosoki N."/>
            <person name="Uematsu K."/>
            <person name="Yoshioka H."/>
            <person name="Kamagata Y."/>
            <person name="Tamaki H."/>
        </authorList>
    </citation>
    <scope>NUCLEOTIDE SEQUENCE [LARGE SCALE GENOMIC DNA]</scope>
    <source>
        <strain evidence="2 3">RT761</strain>
    </source>
</reference>
<dbReference type="EMBL" id="CP065383">
    <property type="protein sequence ID" value="QPM69436.1"/>
    <property type="molecule type" value="Genomic_DNA"/>
</dbReference>
<name>A0A7T1F4E8_ATRLM</name>
<keyword evidence="3" id="KW-1185">Reference proteome</keyword>
<dbReference type="Pfam" id="PF14294">
    <property type="entry name" value="DUF4372"/>
    <property type="match status" value="1"/>
</dbReference>
<evidence type="ECO:0000259" key="1">
    <source>
        <dbReference type="Pfam" id="PF14294"/>
    </source>
</evidence>
<dbReference type="AlphaFoldDB" id="A0A7T1F4E8"/>
<evidence type="ECO:0000313" key="2">
    <source>
        <dbReference type="EMBL" id="QPM69436.1"/>
    </source>
</evidence>
<evidence type="ECO:0000313" key="3">
    <source>
        <dbReference type="Proteomes" id="UP000594463"/>
    </source>
</evidence>